<evidence type="ECO:0000259" key="1">
    <source>
        <dbReference type="Pfam" id="PF05257"/>
    </source>
</evidence>
<protein>
    <recommendedName>
        <fullName evidence="1">Peptidase C51 domain-containing protein</fullName>
    </recommendedName>
</protein>
<feature type="domain" description="Peptidase C51" evidence="1">
    <location>
        <begin position="31"/>
        <end position="112"/>
    </location>
</feature>
<comment type="caution">
    <text evidence="2">The sequence shown here is derived from an EMBL/GenBank/DDBJ whole genome shotgun (WGS) entry which is preliminary data.</text>
</comment>
<dbReference type="EMBL" id="NVDG01000142">
    <property type="protein sequence ID" value="PFU37040.1"/>
    <property type="molecule type" value="Genomic_DNA"/>
</dbReference>
<reference evidence="2 3" key="1">
    <citation type="submission" date="2017-09" db="EMBL/GenBank/DDBJ databases">
        <title>Large-scale bioinformatics analysis of Bacillus genomes uncovers conserved roles of natural products in bacterial physiology.</title>
        <authorList>
            <consortium name="Agbiome Team Llc"/>
            <person name="Bleich R.M."/>
            <person name="Grubbs K.J."/>
            <person name="Santa Maria K.C."/>
            <person name="Allen S.E."/>
            <person name="Farag S."/>
            <person name="Shank E.A."/>
            <person name="Bowers A."/>
        </authorList>
    </citation>
    <scope>NUCLEOTIDE SEQUENCE [LARGE SCALE GENOMIC DNA]</scope>
    <source>
        <strain evidence="2 3">AFS061806</strain>
    </source>
</reference>
<evidence type="ECO:0000313" key="3">
    <source>
        <dbReference type="Proteomes" id="UP000224076"/>
    </source>
</evidence>
<accession>A0A2B3TR41</accession>
<dbReference type="Proteomes" id="UP000224076">
    <property type="component" value="Unassembled WGS sequence"/>
</dbReference>
<dbReference type="InterPro" id="IPR007921">
    <property type="entry name" value="CHAP_dom"/>
</dbReference>
<organism evidence="2 3">
    <name type="scientific">Bacillus cereus</name>
    <dbReference type="NCBI Taxonomy" id="1396"/>
    <lineage>
        <taxon>Bacteria</taxon>
        <taxon>Bacillati</taxon>
        <taxon>Bacillota</taxon>
        <taxon>Bacilli</taxon>
        <taxon>Bacillales</taxon>
        <taxon>Bacillaceae</taxon>
        <taxon>Bacillus</taxon>
        <taxon>Bacillus cereus group</taxon>
    </lineage>
</organism>
<feature type="non-terminal residue" evidence="2">
    <location>
        <position position="118"/>
    </location>
</feature>
<proteinExistence type="predicted"/>
<evidence type="ECO:0000313" key="2">
    <source>
        <dbReference type="EMBL" id="PFU37040.1"/>
    </source>
</evidence>
<gene>
    <name evidence="2" type="ORF">COK86_30375</name>
</gene>
<dbReference type="AlphaFoldDB" id="A0A2B3TR41"/>
<dbReference type="RefSeq" id="WP_142953973.1">
    <property type="nucleotide sequence ID" value="NZ_NVDG01000142.1"/>
</dbReference>
<feature type="non-terminal residue" evidence="2">
    <location>
        <position position="1"/>
    </location>
</feature>
<dbReference type="Pfam" id="PF05257">
    <property type="entry name" value="CHAP"/>
    <property type="match status" value="1"/>
</dbReference>
<sequence length="118" mass="13027">SELGAVIAAEIGSTETPADSNKTKYGKWYGQDGQPWCDMFQAWCANQVGATDICGKFAYTPYHANFFKNKGAWYTTPKKGDYAFFHNGKRICHIGWVEKVIDSNTVQTIEGNTGSSSN</sequence>
<name>A0A2B3TR41_BACCE</name>